<dbReference type="EMBL" id="SPNV01000082">
    <property type="protein sequence ID" value="KAF5862091.1"/>
    <property type="molecule type" value="Genomic_DNA"/>
</dbReference>
<organism evidence="2 3">
    <name type="scientific">Petromyces alliaceus</name>
    <name type="common">Aspergillus alliaceus</name>
    <dbReference type="NCBI Taxonomy" id="209559"/>
    <lineage>
        <taxon>Eukaryota</taxon>
        <taxon>Fungi</taxon>
        <taxon>Dikarya</taxon>
        <taxon>Ascomycota</taxon>
        <taxon>Pezizomycotina</taxon>
        <taxon>Eurotiomycetes</taxon>
        <taxon>Eurotiomycetidae</taxon>
        <taxon>Eurotiales</taxon>
        <taxon>Aspergillaceae</taxon>
        <taxon>Aspergillus</taxon>
        <taxon>Aspergillus subgen. Circumdati</taxon>
    </lineage>
</organism>
<keyword evidence="1" id="KW-1133">Transmembrane helix</keyword>
<name>A0A8H6A5A6_PETAA</name>
<feature type="transmembrane region" description="Helical" evidence="1">
    <location>
        <begin position="121"/>
        <end position="140"/>
    </location>
</feature>
<keyword evidence="1" id="KW-0472">Membrane</keyword>
<evidence type="ECO:0000256" key="1">
    <source>
        <dbReference type="SAM" id="Phobius"/>
    </source>
</evidence>
<evidence type="ECO:0000313" key="3">
    <source>
        <dbReference type="Proteomes" id="UP000541154"/>
    </source>
</evidence>
<dbReference type="SUPFAM" id="SSF158745">
    <property type="entry name" value="LanC-like"/>
    <property type="match status" value="1"/>
</dbReference>
<feature type="transmembrane region" description="Helical" evidence="1">
    <location>
        <begin position="83"/>
        <end position="101"/>
    </location>
</feature>
<sequence length="141" mass="15716">MAPVDDESSVTMPSYATRLDKAQILLEADEFVTKHNLHDARDLIKKGALLFYDLHDYARVEDLTEDEIAALHNGKENAGSSTAWAFCGLAGLLYALLGLSLRMDDYSNFWNPSHKYRYGVLLVAIPLLEHPFAVLLSTCIS</sequence>
<dbReference type="Proteomes" id="UP000541154">
    <property type="component" value="Unassembled WGS sequence"/>
</dbReference>
<reference evidence="2 3" key="1">
    <citation type="submission" date="2019-04" db="EMBL/GenBank/DDBJ databases">
        <title>Aspergillus burnettii sp. nov., novel species from soil in southeast Queensland.</title>
        <authorList>
            <person name="Gilchrist C.L.M."/>
            <person name="Pitt J.I."/>
            <person name="Lange L."/>
            <person name="Lacey H.J."/>
            <person name="Vuong D."/>
            <person name="Midgley D.J."/>
            <person name="Greenfield P."/>
            <person name="Bradbury M."/>
            <person name="Lacey E."/>
            <person name="Busk P.K."/>
            <person name="Pilgaard B."/>
            <person name="Chooi Y.H."/>
            <person name="Piggott A.M."/>
        </authorList>
    </citation>
    <scope>NUCLEOTIDE SEQUENCE [LARGE SCALE GENOMIC DNA]</scope>
    <source>
        <strain evidence="2 3">FRR 5400</strain>
    </source>
</reference>
<comment type="caution">
    <text evidence="2">The sequence shown here is derived from an EMBL/GenBank/DDBJ whole genome shotgun (WGS) entry which is preliminary data.</text>
</comment>
<accession>A0A8H6A5A6</accession>
<keyword evidence="1" id="KW-0812">Transmembrane</keyword>
<gene>
    <name evidence="2" type="ORF">ETB97_012156</name>
</gene>
<keyword evidence="3" id="KW-1185">Reference proteome</keyword>
<protein>
    <submittedName>
        <fullName evidence="2">Uncharacterized protein</fullName>
    </submittedName>
</protein>
<proteinExistence type="predicted"/>
<dbReference type="AlphaFoldDB" id="A0A8H6A5A6"/>
<evidence type="ECO:0000313" key="2">
    <source>
        <dbReference type="EMBL" id="KAF5862091.1"/>
    </source>
</evidence>